<reference evidence="1" key="1">
    <citation type="submission" date="2004-04" db="EMBL/GenBank/DDBJ databases">
        <title>Midgut and salivary gland transcriptomes of the arbovirus vector Culicoides sonorensis (Diptera: Ceratopogonidae).</title>
        <authorList>
            <person name="Campbell C.L."/>
            <person name="VanDyke K.A."/>
            <person name="Letchworth G.J."/>
            <person name="Wilson W.C."/>
        </authorList>
    </citation>
    <scope>NUCLEOTIDE SEQUENCE</scope>
</reference>
<sequence>FYDLYFSRYYNLKNNISVVIFILKNCRGIYENYIRTRYYTHTYMYTEYTDLLTKVYNCERQFNTVH</sequence>
<accession>Q66U70</accession>
<organism evidence="1">
    <name type="scientific">Culicoides sonorensis</name>
    <name type="common">Biting midge</name>
    <dbReference type="NCBI Taxonomy" id="179676"/>
    <lineage>
        <taxon>Eukaryota</taxon>
        <taxon>Metazoa</taxon>
        <taxon>Ecdysozoa</taxon>
        <taxon>Arthropoda</taxon>
        <taxon>Hexapoda</taxon>
        <taxon>Insecta</taxon>
        <taxon>Pterygota</taxon>
        <taxon>Neoptera</taxon>
        <taxon>Endopterygota</taxon>
        <taxon>Diptera</taxon>
        <taxon>Nematocera</taxon>
        <taxon>Chironomoidea</taxon>
        <taxon>Ceratopogonidae</taxon>
        <taxon>Ceratopogoninae</taxon>
        <taxon>Culicoides</taxon>
        <taxon>Monoculicoides</taxon>
    </lineage>
</organism>
<evidence type="ECO:0000313" key="1">
    <source>
        <dbReference type="EMBL" id="AAU06504.1"/>
    </source>
</evidence>
<dbReference type="EMBL" id="AY603590">
    <property type="protein sequence ID" value="AAU06504.1"/>
    <property type="molecule type" value="mRNA"/>
</dbReference>
<feature type="non-terminal residue" evidence="1">
    <location>
        <position position="1"/>
    </location>
</feature>
<proteinExistence type="evidence at transcript level"/>
<protein>
    <submittedName>
        <fullName evidence="1">Uncharacterized protein</fullName>
    </submittedName>
</protein>
<name>Q66U70_CULSO</name>
<dbReference type="AlphaFoldDB" id="Q66U70"/>